<comment type="caution">
    <text evidence="2">The sequence shown here is derived from an EMBL/GenBank/DDBJ whole genome shotgun (WGS) entry which is preliminary data.</text>
</comment>
<feature type="transmembrane region" description="Helical" evidence="1">
    <location>
        <begin position="67"/>
        <end position="87"/>
    </location>
</feature>
<name>A0ABN3BIF3_9MICC</name>
<protein>
    <recommendedName>
        <fullName evidence="4">Alkaline shock response membrane anchor protein AmaP</fullName>
    </recommendedName>
</protein>
<keyword evidence="3" id="KW-1185">Reference proteome</keyword>
<dbReference type="EMBL" id="BAAAQW010000001">
    <property type="protein sequence ID" value="GAA2196243.1"/>
    <property type="molecule type" value="Genomic_DNA"/>
</dbReference>
<evidence type="ECO:0000256" key="1">
    <source>
        <dbReference type="SAM" id="Phobius"/>
    </source>
</evidence>
<reference evidence="2 3" key="1">
    <citation type="journal article" date="2019" name="Int. J. Syst. Evol. Microbiol.">
        <title>The Global Catalogue of Microorganisms (GCM) 10K type strain sequencing project: providing services to taxonomists for standard genome sequencing and annotation.</title>
        <authorList>
            <consortium name="The Broad Institute Genomics Platform"/>
            <consortium name="The Broad Institute Genome Sequencing Center for Infectious Disease"/>
            <person name="Wu L."/>
            <person name="Ma J."/>
        </authorList>
    </citation>
    <scope>NUCLEOTIDE SEQUENCE [LARGE SCALE GENOMIC DNA]</scope>
    <source>
        <strain evidence="2 3">JCM 16034</strain>
    </source>
</reference>
<evidence type="ECO:0008006" key="4">
    <source>
        <dbReference type="Google" id="ProtNLM"/>
    </source>
</evidence>
<evidence type="ECO:0000313" key="2">
    <source>
        <dbReference type="EMBL" id="GAA2196243.1"/>
    </source>
</evidence>
<gene>
    <name evidence="2" type="ORF">GCM10009849_00580</name>
</gene>
<sequence>MNGTPRTLNRVLIAVFGLLVFATGALMLLLAAMPAFAQWWQSWAPDAAVRAGAAFEATHFPGTRVSWLWLIAAALAVLIVLLMVWWVSQQGTGRRDLIAATAPDGGTGPGGQLAEGEVPGMVGIAAAAVDQALRGVLAERKDVLSTAVAAVEFEGRTALRIRTVARQGADPGAIAAEVEQLVRCLDLVMGTAVPVLLHVTSGARARFSRAERVR</sequence>
<organism evidence="2 3">
    <name type="scientific">Sinomonas flava</name>
    <dbReference type="NCBI Taxonomy" id="496857"/>
    <lineage>
        <taxon>Bacteria</taxon>
        <taxon>Bacillati</taxon>
        <taxon>Actinomycetota</taxon>
        <taxon>Actinomycetes</taxon>
        <taxon>Micrococcales</taxon>
        <taxon>Micrococcaceae</taxon>
        <taxon>Sinomonas</taxon>
    </lineage>
</organism>
<dbReference type="Proteomes" id="UP001500432">
    <property type="component" value="Unassembled WGS sequence"/>
</dbReference>
<proteinExistence type="predicted"/>
<keyword evidence="1" id="KW-0812">Transmembrane</keyword>
<keyword evidence="1" id="KW-1133">Transmembrane helix</keyword>
<feature type="transmembrane region" description="Helical" evidence="1">
    <location>
        <begin position="12"/>
        <end position="36"/>
    </location>
</feature>
<evidence type="ECO:0000313" key="3">
    <source>
        <dbReference type="Proteomes" id="UP001500432"/>
    </source>
</evidence>
<accession>A0ABN3BIF3</accession>
<dbReference type="RefSeq" id="WP_344297361.1">
    <property type="nucleotide sequence ID" value="NZ_BAAAQW010000001.1"/>
</dbReference>
<keyword evidence="1" id="KW-0472">Membrane</keyword>